<name>A0ABT1D3Z5_9PROT</name>
<dbReference type="EMBL" id="JAFIRR010000064">
    <property type="protein sequence ID" value="MCO6416647.1"/>
    <property type="molecule type" value="Genomic_DNA"/>
</dbReference>
<keyword evidence="1" id="KW-0472">Membrane</keyword>
<keyword evidence="1" id="KW-1133">Transmembrane helix</keyword>
<proteinExistence type="predicted"/>
<feature type="transmembrane region" description="Helical" evidence="1">
    <location>
        <begin position="51"/>
        <end position="77"/>
    </location>
</feature>
<evidence type="ECO:0000256" key="1">
    <source>
        <dbReference type="SAM" id="Phobius"/>
    </source>
</evidence>
<feature type="transmembrane region" description="Helical" evidence="1">
    <location>
        <begin position="20"/>
        <end position="39"/>
    </location>
</feature>
<reference evidence="2 3" key="1">
    <citation type="submission" date="2021-12" db="EMBL/GenBank/DDBJ databases">
        <title>Siccirubricoccus leaddurans sp. nov., a high concentration Zn2+ tolerance bacterium.</title>
        <authorList>
            <person name="Cao Y."/>
        </authorList>
    </citation>
    <scope>NUCLEOTIDE SEQUENCE [LARGE SCALE GENOMIC DNA]</scope>
    <source>
        <strain evidence="2 3">KC 17139</strain>
    </source>
</reference>
<gene>
    <name evidence="2" type="ORF">JYK14_10805</name>
</gene>
<protein>
    <submittedName>
        <fullName evidence="2">DUF2628 domain-containing protein</fullName>
    </submittedName>
</protein>
<dbReference type="Pfam" id="PF10947">
    <property type="entry name" value="DUF2628"/>
    <property type="match status" value="1"/>
</dbReference>
<dbReference type="RefSeq" id="WP_252953266.1">
    <property type="nucleotide sequence ID" value="NZ_JAFIRR010000064.1"/>
</dbReference>
<keyword evidence="1" id="KW-0812">Transmembrane</keyword>
<sequence>MPATGTPPAPARPVPARPALMLQEGFAWGAFLFGPLWLLRHRLWLEAAIWLGLCLLLLGLAPGGAVLPCLLAGQFLLGAMAQDLRAAALGRRGYVLGALVAARDAEEALRRLLAERPALAAPLAAPLAAARA</sequence>
<evidence type="ECO:0000313" key="2">
    <source>
        <dbReference type="EMBL" id="MCO6416647.1"/>
    </source>
</evidence>
<comment type="caution">
    <text evidence="2">The sequence shown here is derived from an EMBL/GenBank/DDBJ whole genome shotgun (WGS) entry which is preliminary data.</text>
</comment>
<accession>A0ABT1D3Z5</accession>
<keyword evidence="3" id="KW-1185">Reference proteome</keyword>
<evidence type="ECO:0000313" key="3">
    <source>
        <dbReference type="Proteomes" id="UP001523392"/>
    </source>
</evidence>
<organism evidence="2 3">
    <name type="scientific">Siccirubricoccus soli</name>
    <dbReference type="NCBI Taxonomy" id="2899147"/>
    <lineage>
        <taxon>Bacteria</taxon>
        <taxon>Pseudomonadati</taxon>
        <taxon>Pseudomonadota</taxon>
        <taxon>Alphaproteobacteria</taxon>
        <taxon>Acetobacterales</taxon>
        <taxon>Roseomonadaceae</taxon>
        <taxon>Siccirubricoccus</taxon>
    </lineage>
</organism>
<dbReference type="Proteomes" id="UP001523392">
    <property type="component" value="Unassembled WGS sequence"/>
</dbReference>
<dbReference type="InterPro" id="IPR024399">
    <property type="entry name" value="DUF2628"/>
</dbReference>